<evidence type="ECO:0000256" key="2">
    <source>
        <dbReference type="ARBA" id="ARBA00023015"/>
    </source>
</evidence>
<reference evidence="8" key="1">
    <citation type="journal article" date="2019" name="Curr. Biol.">
        <title>Genome Sequence of Striga asiatica Provides Insight into the Evolution of Plant Parasitism.</title>
        <authorList>
            <person name="Yoshida S."/>
            <person name="Kim S."/>
            <person name="Wafula E.K."/>
            <person name="Tanskanen J."/>
            <person name="Kim Y.M."/>
            <person name="Honaas L."/>
            <person name="Yang Z."/>
            <person name="Spallek T."/>
            <person name="Conn C.E."/>
            <person name="Ichihashi Y."/>
            <person name="Cheong K."/>
            <person name="Cui S."/>
            <person name="Der J.P."/>
            <person name="Gundlach H."/>
            <person name="Jiao Y."/>
            <person name="Hori C."/>
            <person name="Ishida J.K."/>
            <person name="Kasahara H."/>
            <person name="Kiba T."/>
            <person name="Kim M.S."/>
            <person name="Koo N."/>
            <person name="Laohavisit A."/>
            <person name="Lee Y.H."/>
            <person name="Lumba S."/>
            <person name="McCourt P."/>
            <person name="Mortimer J.C."/>
            <person name="Mutuku J.M."/>
            <person name="Nomura T."/>
            <person name="Sasaki-Sekimoto Y."/>
            <person name="Seto Y."/>
            <person name="Wang Y."/>
            <person name="Wakatake T."/>
            <person name="Sakakibara H."/>
            <person name="Demura T."/>
            <person name="Yamaguchi S."/>
            <person name="Yoneyama K."/>
            <person name="Manabe R.I."/>
            <person name="Nelson D.C."/>
            <person name="Schulman A.H."/>
            <person name="Timko M.P."/>
            <person name="dePamphilis C.W."/>
            <person name="Choi D."/>
            <person name="Shirasu K."/>
        </authorList>
    </citation>
    <scope>NUCLEOTIDE SEQUENCE [LARGE SCALE GENOMIC DNA]</scope>
    <source>
        <strain evidence="8">cv. UVA1</strain>
    </source>
</reference>
<name>A0A5A7P2Z7_STRAF</name>
<sequence length="218" mass="25191">MEVKRTKGRQRIPIKKIEKESDCFATFSKRRLGLFKKASELSKLCKIDIGLVIFSPTGKPFSFFHPNVESVFGRTLSPIQGPNKSDAARLLEAHSRIRVSQINWMLERLGEQLEIENEREGQMEVLKAETCGEKWWENESIDKFGEEKVGQLTPDQVNITKLAKTVFHVQPLFQKYCSFLFQFGGRISKIALVYSRCLKLCITDPYFHVFRAIQKPFV</sequence>
<dbReference type="InterPro" id="IPR036879">
    <property type="entry name" value="TF_MADSbox_sf"/>
</dbReference>
<dbReference type="AlphaFoldDB" id="A0A5A7P2Z7"/>
<comment type="subcellular location">
    <subcellularLocation>
        <location evidence="1">Nucleus</location>
    </subcellularLocation>
</comment>
<keyword evidence="3" id="KW-0238">DNA-binding</keyword>
<dbReference type="PANTHER" id="PTHR11945:SF776">
    <property type="entry name" value="AGAMOUS-LIKE 50-RELATED"/>
    <property type="match status" value="1"/>
</dbReference>
<dbReference type="PROSITE" id="PS50066">
    <property type="entry name" value="MADS_BOX_2"/>
    <property type="match status" value="1"/>
</dbReference>
<proteinExistence type="predicted"/>
<comment type="caution">
    <text evidence="7">The sequence shown here is derived from an EMBL/GenBank/DDBJ whole genome shotgun (WGS) entry which is preliminary data.</text>
</comment>
<dbReference type="GO" id="GO:0046983">
    <property type="term" value="F:protein dimerization activity"/>
    <property type="evidence" value="ECO:0007669"/>
    <property type="project" value="InterPro"/>
</dbReference>
<dbReference type="SMART" id="SM00432">
    <property type="entry name" value="MADS"/>
    <property type="match status" value="1"/>
</dbReference>
<gene>
    <name evidence="7" type="ORF">STAS_02494</name>
</gene>
<dbReference type="GO" id="GO:0000981">
    <property type="term" value="F:DNA-binding transcription factor activity, RNA polymerase II-specific"/>
    <property type="evidence" value="ECO:0007669"/>
    <property type="project" value="TreeGrafter"/>
</dbReference>
<dbReference type="PRINTS" id="PR00404">
    <property type="entry name" value="MADSDOMAIN"/>
</dbReference>
<dbReference type="GO" id="GO:0000978">
    <property type="term" value="F:RNA polymerase II cis-regulatory region sequence-specific DNA binding"/>
    <property type="evidence" value="ECO:0007669"/>
    <property type="project" value="TreeGrafter"/>
</dbReference>
<dbReference type="InterPro" id="IPR002100">
    <property type="entry name" value="TF_MADSbox"/>
</dbReference>
<dbReference type="OrthoDB" id="1898716at2759"/>
<dbReference type="Proteomes" id="UP000325081">
    <property type="component" value="Unassembled WGS sequence"/>
</dbReference>
<dbReference type="GO" id="GO:0005634">
    <property type="term" value="C:nucleus"/>
    <property type="evidence" value="ECO:0007669"/>
    <property type="project" value="UniProtKB-SubCell"/>
</dbReference>
<protein>
    <submittedName>
        <fullName evidence="7">MADS-box transcription factor family protein</fullName>
    </submittedName>
</protein>
<keyword evidence="4" id="KW-0804">Transcription</keyword>
<evidence type="ECO:0000256" key="3">
    <source>
        <dbReference type="ARBA" id="ARBA00023125"/>
    </source>
</evidence>
<dbReference type="Gene3D" id="3.40.1810.10">
    <property type="entry name" value="Transcription factor, MADS-box"/>
    <property type="match status" value="1"/>
</dbReference>
<evidence type="ECO:0000256" key="5">
    <source>
        <dbReference type="ARBA" id="ARBA00023242"/>
    </source>
</evidence>
<evidence type="ECO:0000313" key="8">
    <source>
        <dbReference type="Proteomes" id="UP000325081"/>
    </source>
</evidence>
<evidence type="ECO:0000313" key="7">
    <source>
        <dbReference type="EMBL" id="GER26828.1"/>
    </source>
</evidence>
<accession>A0A5A7P2Z7</accession>
<evidence type="ECO:0000259" key="6">
    <source>
        <dbReference type="PROSITE" id="PS50066"/>
    </source>
</evidence>
<keyword evidence="2" id="KW-0805">Transcription regulation</keyword>
<evidence type="ECO:0000256" key="1">
    <source>
        <dbReference type="ARBA" id="ARBA00004123"/>
    </source>
</evidence>
<evidence type="ECO:0000256" key="4">
    <source>
        <dbReference type="ARBA" id="ARBA00023163"/>
    </source>
</evidence>
<dbReference type="PANTHER" id="PTHR11945">
    <property type="entry name" value="MADS BOX PROTEIN"/>
    <property type="match status" value="1"/>
</dbReference>
<dbReference type="Pfam" id="PF00319">
    <property type="entry name" value="SRF-TF"/>
    <property type="match status" value="1"/>
</dbReference>
<keyword evidence="5" id="KW-0539">Nucleus</keyword>
<dbReference type="SUPFAM" id="SSF55455">
    <property type="entry name" value="SRF-like"/>
    <property type="match status" value="1"/>
</dbReference>
<dbReference type="EMBL" id="BKCP01001225">
    <property type="protein sequence ID" value="GER26828.1"/>
    <property type="molecule type" value="Genomic_DNA"/>
</dbReference>
<feature type="domain" description="MADS-box" evidence="6">
    <location>
        <begin position="7"/>
        <end position="67"/>
    </location>
</feature>
<organism evidence="7 8">
    <name type="scientific">Striga asiatica</name>
    <name type="common">Asiatic witchweed</name>
    <name type="synonym">Buchnera asiatica</name>
    <dbReference type="NCBI Taxonomy" id="4170"/>
    <lineage>
        <taxon>Eukaryota</taxon>
        <taxon>Viridiplantae</taxon>
        <taxon>Streptophyta</taxon>
        <taxon>Embryophyta</taxon>
        <taxon>Tracheophyta</taxon>
        <taxon>Spermatophyta</taxon>
        <taxon>Magnoliopsida</taxon>
        <taxon>eudicotyledons</taxon>
        <taxon>Gunneridae</taxon>
        <taxon>Pentapetalae</taxon>
        <taxon>asterids</taxon>
        <taxon>lamiids</taxon>
        <taxon>Lamiales</taxon>
        <taxon>Orobanchaceae</taxon>
        <taxon>Buchnereae</taxon>
        <taxon>Striga</taxon>
    </lineage>
</organism>
<keyword evidence="8" id="KW-1185">Reference proteome</keyword>